<feature type="transmembrane region" description="Helical" evidence="9">
    <location>
        <begin position="93"/>
        <end position="114"/>
    </location>
</feature>
<evidence type="ECO:0000259" key="10">
    <source>
        <dbReference type="Pfam" id="PF00999"/>
    </source>
</evidence>
<dbReference type="EMBL" id="JBBKTX010000014">
    <property type="protein sequence ID" value="MFK4753156.1"/>
    <property type="molecule type" value="Genomic_DNA"/>
</dbReference>
<keyword evidence="4" id="KW-1003">Cell membrane</keyword>
<gene>
    <name evidence="11" type="ORF">WG929_12105</name>
</gene>
<dbReference type="Proteomes" id="UP001620597">
    <property type="component" value="Unassembled WGS sequence"/>
</dbReference>
<keyword evidence="6 9" id="KW-1133">Transmembrane helix</keyword>
<name>A0ABW8NJW9_9GAMM</name>
<keyword evidence="3" id="KW-0050">Antiport</keyword>
<evidence type="ECO:0000256" key="7">
    <source>
        <dbReference type="ARBA" id="ARBA00023065"/>
    </source>
</evidence>
<evidence type="ECO:0000256" key="2">
    <source>
        <dbReference type="ARBA" id="ARBA00022448"/>
    </source>
</evidence>
<evidence type="ECO:0000256" key="5">
    <source>
        <dbReference type="ARBA" id="ARBA00022692"/>
    </source>
</evidence>
<feature type="transmembrane region" description="Helical" evidence="9">
    <location>
        <begin position="232"/>
        <end position="260"/>
    </location>
</feature>
<feature type="domain" description="Cation/H+ exchanger transmembrane" evidence="10">
    <location>
        <begin position="14"/>
        <end position="393"/>
    </location>
</feature>
<keyword evidence="8 9" id="KW-0472">Membrane</keyword>
<dbReference type="InterPro" id="IPR038770">
    <property type="entry name" value="Na+/solute_symporter_sf"/>
</dbReference>
<comment type="caution">
    <text evidence="11">The sequence shown here is derived from an EMBL/GenBank/DDBJ whole genome shotgun (WGS) entry which is preliminary data.</text>
</comment>
<keyword evidence="12" id="KW-1185">Reference proteome</keyword>
<keyword evidence="7" id="KW-0406">Ion transport</keyword>
<evidence type="ECO:0000256" key="8">
    <source>
        <dbReference type="ARBA" id="ARBA00023136"/>
    </source>
</evidence>
<proteinExistence type="predicted"/>
<evidence type="ECO:0000313" key="12">
    <source>
        <dbReference type="Proteomes" id="UP001620597"/>
    </source>
</evidence>
<organism evidence="11 12">
    <name type="scientific">Oceanobacter antarcticus</name>
    <dbReference type="NCBI Taxonomy" id="3133425"/>
    <lineage>
        <taxon>Bacteria</taxon>
        <taxon>Pseudomonadati</taxon>
        <taxon>Pseudomonadota</taxon>
        <taxon>Gammaproteobacteria</taxon>
        <taxon>Oceanospirillales</taxon>
        <taxon>Oceanospirillaceae</taxon>
        <taxon>Oceanobacter</taxon>
    </lineage>
</organism>
<evidence type="ECO:0000256" key="3">
    <source>
        <dbReference type="ARBA" id="ARBA00022449"/>
    </source>
</evidence>
<feature type="transmembrane region" description="Helical" evidence="9">
    <location>
        <begin position="120"/>
        <end position="140"/>
    </location>
</feature>
<dbReference type="PANTHER" id="PTHR32507:SF8">
    <property type="entry name" value="CNH1P"/>
    <property type="match status" value="1"/>
</dbReference>
<feature type="transmembrane region" description="Helical" evidence="9">
    <location>
        <begin position="366"/>
        <end position="386"/>
    </location>
</feature>
<feature type="transmembrane region" description="Helical" evidence="9">
    <location>
        <begin position="281"/>
        <end position="301"/>
    </location>
</feature>
<dbReference type="PANTHER" id="PTHR32507">
    <property type="entry name" value="NA(+)/H(+) ANTIPORTER 1"/>
    <property type="match status" value="1"/>
</dbReference>
<feature type="transmembrane region" description="Helical" evidence="9">
    <location>
        <begin position="161"/>
        <end position="182"/>
    </location>
</feature>
<comment type="subcellular location">
    <subcellularLocation>
        <location evidence="1">Cell membrane</location>
        <topology evidence="1">Multi-pass membrane protein</topology>
    </subcellularLocation>
</comment>
<evidence type="ECO:0000256" key="4">
    <source>
        <dbReference type="ARBA" id="ARBA00022475"/>
    </source>
</evidence>
<dbReference type="Pfam" id="PF00999">
    <property type="entry name" value="Na_H_Exchanger"/>
    <property type="match status" value="1"/>
</dbReference>
<feature type="transmembrane region" description="Helical" evidence="9">
    <location>
        <begin position="338"/>
        <end position="360"/>
    </location>
</feature>
<protein>
    <submittedName>
        <fullName evidence="11">Cation:proton antiporter</fullName>
    </submittedName>
</protein>
<keyword evidence="2" id="KW-0813">Transport</keyword>
<accession>A0ABW8NJW9</accession>
<feature type="transmembrane region" description="Helical" evidence="9">
    <location>
        <begin position="54"/>
        <end position="72"/>
    </location>
</feature>
<reference evidence="11 12" key="1">
    <citation type="submission" date="2024-03" db="EMBL/GenBank/DDBJ databases">
        <title>High-quality draft genome sequence of Oceanobacter sp. wDCs-4.</title>
        <authorList>
            <person name="Dong C."/>
        </authorList>
    </citation>
    <scope>NUCLEOTIDE SEQUENCE [LARGE SCALE GENOMIC DNA]</scope>
    <source>
        <strain evidence="12">wDCs-4</strain>
    </source>
</reference>
<evidence type="ECO:0000313" key="11">
    <source>
        <dbReference type="EMBL" id="MFK4753156.1"/>
    </source>
</evidence>
<dbReference type="InterPro" id="IPR006153">
    <property type="entry name" value="Cation/H_exchanger_TM"/>
</dbReference>
<evidence type="ECO:0000256" key="9">
    <source>
        <dbReference type="SAM" id="Phobius"/>
    </source>
</evidence>
<feature type="transmembrane region" description="Helical" evidence="9">
    <location>
        <begin position="307"/>
        <end position="326"/>
    </location>
</feature>
<evidence type="ECO:0000256" key="1">
    <source>
        <dbReference type="ARBA" id="ARBA00004651"/>
    </source>
</evidence>
<dbReference type="RefSeq" id="WP_416206235.1">
    <property type="nucleotide sequence ID" value="NZ_JBBKTX010000014.1"/>
</dbReference>
<evidence type="ECO:0000256" key="6">
    <source>
        <dbReference type="ARBA" id="ARBA00022989"/>
    </source>
</evidence>
<dbReference type="Gene3D" id="1.20.1530.20">
    <property type="match status" value="1"/>
</dbReference>
<keyword evidence="5 9" id="KW-0812">Transmembrane</keyword>
<sequence>MSNHSLLLTLAATLLFYSAFSKRIDQSGISAPMLVTLMGILVGPQVLAWVPADIQASELTLLAELTLALILFTDASQIKRSQLVCYEILPIRLLAIGLPLTMLAGWVLAVPLLGLAWLPAAWLAIMLSPTDAALAQAIFSDNRISLPLRHTITVESGLNDGLALPVLLFVLAVMNAGDYAFLDSMQWPVFVTQQFVVGGLTGVVVGRWGGRLVQWASDAHQMMPLFQRLSSLSLAFLAYSGAESLGGNGFIAAFLAGLFLEAHRVTVMTRLREFGEAEGEVLSLLMFFLFGLVFVAEAWPLFSWPMLAYALLSLTLVRMIPVLISLTGSGLPFGQKIFLAWFGPRGIASILYLMLAIQQMGYADRIASYDTVFGTAVLTVLLSIFLHGLSTHVWKRWPG</sequence>